<reference evidence="2 4" key="2">
    <citation type="submission" date="2015-09" db="EMBL/GenBank/DDBJ databases">
        <authorList>
            <consortium name="Swine Surveillance"/>
        </authorList>
    </citation>
    <scope>NUCLEOTIDE SEQUENCE [LARGE SCALE GENOMIC DNA]</scope>
    <source>
        <strain evidence="2 4">5120</strain>
    </source>
</reference>
<proteinExistence type="predicted"/>
<dbReference type="InterPro" id="IPR018697">
    <property type="entry name" value="DUF2199"/>
</dbReference>
<sequence>MALLDLDARWRRFNDPNRVMPGSDQGFSGVFDIGFDHPGPWPHEARDDQPFVKQGEDQLTADLCRAGEQRFVRVVMSFPIQGADDEALHVTPWVELSPEAFYAYLDTFDGADAPAVDDAPATLVNQLPGFEDETEDPLPVLLHFPGPEARPIALAQSGKLAEAQENGISFDQLLDIYAAFGQDIRPHLQHD</sequence>
<reference evidence="1 3" key="1">
    <citation type="submission" date="2015-09" db="EMBL/GenBank/DDBJ databases">
        <authorList>
            <person name="Rodrigo-Torres L."/>
            <person name="Arahal D.R."/>
        </authorList>
    </citation>
    <scope>NUCLEOTIDE SEQUENCE [LARGE SCALE GENOMIC DNA]</scope>
    <source>
        <strain evidence="1 3">CECT 5118</strain>
    </source>
</reference>
<dbReference type="Pfam" id="PF09965">
    <property type="entry name" value="DUF2199"/>
    <property type="match status" value="1"/>
</dbReference>
<dbReference type="Proteomes" id="UP000051887">
    <property type="component" value="Unassembled WGS sequence"/>
</dbReference>
<evidence type="ECO:0008006" key="5">
    <source>
        <dbReference type="Google" id="ProtNLM"/>
    </source>
</evidence>
<evidence type="ECO:0000313" key="4">
    <source>
        <dbReference type="Proteomes" id="UP000051887"/>
    </source>
</evidence>
<dbReference type="AlphaFoldDB" id="A0A0P1F8K6"/>
<evidence type="ECO:0000313" key="2">
    <source>
        <dbReference type="EMBL" id="CUH72801.1"/>
    </source>
</evidence>
<evidence type="ECO:0000313" key="3">
    <source>
        <dbReference type="Proteomes" id="UP000051086"/>
    </source>
</evidence>
<dbReference type="EMBL" id="CYSB01000009">
    <property type="protein sequence ID" value="CUH64040.1"/>
    <property type="molecule type" value="Genomic_DNA"/>
</dbReference>
<protein>
    <recommendedName>
        <fullName evidence="5">DUF2199 domain-containing protein</fullName>
    </recommendedName>
</protein>
<gene>
    <name evidence="1" type="ORF">TL5118_00730</name>
    <name evidence="2" type="ORF">TL5120_02598</name>
</gene>
<dbReference type="RefSeq" id="WP_058243975.1">
    <property type="nucleotide sequence ID" value="NZ_CYSB01000009.1"/>
</dbReference>
<keyword evidence="3" id="KW-1185">Reference proteome</keyword>
<evidence type="ECO:0000313" key="1">
    <source>
        <dbReference type="EMBL" id="CUH64040.1"/>
    </source>
</evidence>
<name>A0A0P1F8K6_9RHOB</name>
<dbReference type="EMBL" id="CYSC01000034">
    <property type="protein sequence ID" value="CUH72801.1"/>
    <property type="molecule type" value="Genomic_DNA"/>
</dbReference>
<organism evidence="2 4">
    <name type="scientific">Thalassovita autumnalis</name>
    <dbReference type="NCBI Taxonomy" id="2072972"/>
    <lineage>
        <taxon>Bacteria</taxon>
        <taxon>Pseudomonadati</taxon>
        <taxon>Pseudomonadota</taxon>
        <taxon>Alphaproteobacteria</taxon>
        <taxon>Rhodobacterales</taxon>
        <taxon>Roseobacteraceae</taxon>
        <taxon>Thalassovita</taxon>
    </lineage>
</organism>
<dbReference type="Proteomes" id="UP000051086">
    <property type="component" value="Unassembled WGS sequence"/>
</dbReference>
<accession>A0A0P1F8K6</accession>